<organism evidence="1 2">
    <name type="scientific">Mycena pura</name>
    <dbReference type="NCBI Taxonomy" id="153505"/>
    <lineage>
        <taxon>Eukaryota</taxon>
        <taxon>Fungi</taxon>
        <taxon>Dikarya</taxon>
        <taxon>Basidiomycota</taxon>
        <taxon>Agaricomycotina</taxon>
        <taxon>Agaricomycetes</taxon>
        <taxon>Agaricomycetidae</taxon>
        <taxon>Agaricales</taxon>
        <taxon>Marasmiineae</taxon>
        <taxon>Mycenaceae</taxon>
        <taxon>Mycena</taxon>
    </lineage>
</organism>
<protein>
    <submittedName>
        <fullName evidence="1">Uncharacterized protein</fullName>
    </submittedName>
</protein>
<dbReference type="Proteomes" id="UP001219525">
    <property type="component" value="Unassembled WGS sequence"/>
</dbReference>
<evidence type="ECO:0000313" key="1">
    <source>
        <dbReference type="EMBL" id="KAJ7204076.1"/>
    </source>
</evidence>
<gene>
    <name evidence="1" type="ORF">GGX14DRAFT_398391</name>
</gene>
<name>A0AAD6Y7S6_9AGAR</name>
<keyword evidence="2" id="KW-1185">Reference proteome</keyword>
<comment type="caution">
    <text evidence="1">The sequence shown here is derived from an EMBL/GenBank/DDBJ whole genome shotgun (WGS) entry which is preliminary data.</text>
</comment>
<dbReference type="EMBL" id="JARJCW010000048">
    <property type="protein sequence ID" value="KAJ7204076.1"/>
    <property type="molecule type" value="Genomic_DNA"/>
</dbReference>
<sequence length="160" mass="18067">MIMMRVIETGALARVVILTLLDASRSRMPKQGLRDLQDELYNDGMVLLAVAEILEDECDAEERDMEEYEQPTDNDSDILRIYAATWIEAGVALLGDGSRGPYFQVPKSQDWFSCALQAPDRDFRAVFRLGHQSTTQASSLELVTELWCFTANELSVHFDS</sequence>
<proteinExistence type="predicted"/>
<accession>A0AAD6Y7S6</accession>
<evidence type="ECO:0000313" key="2">
    <source>
        <dbReference type="Proteomes" id="UP001219525"/>
    </source>
</evidence>
<reference evidence="1" key="1">
    <citation type="submission" date="2023-03" db="EMBL/GenBank/DDBJ databases">
        <title>Massive genome expansion in bonnet fungi (Mycena s.s.) driven by repeated elements and novel gene families across ecological guilds.</title>
        <authorList>
            <consortium name="Lawrence Berkeley National Laboratory"/>
            <person name="Harder C.B."/>
            <person name="Miyauchi S."/>
            <person name="Viragh M."/>
            <person name="Kuo A."/>
            <person name="Thoen E."/>
            <person name="Andreopoulos B."/>
            <person name="Lu D."/>
            <person name="Skrede I."/>
            <person name="Drula E."/>
            <person name="Henrissat B."/>
            <person name="Morin E."/>
            <person name="Kohler A."/>
            <person name="Barry K."/>
            <person name="LaButti K."/>
            <person name="Morin E."/>
            <person name="Salamov A."/>
            <person name="Lipzen A."/>
            <person name="Mereny Z."/>
            <person name="Hegedus B."/>
            <person name="Baldrian P."/>
            <person name="Stursova M."/>
            <person name="Weitz H."/>
            <person name="Taylor A."/>
            <person name="Grigoriev I.V."/>
            <person name="Nagy L.G."/>
            <person name="Martin F."/>
            <person name="Kauserud H."/>
        </authorList>
    </citation>
    <scope>NUCLEOTIDE SEQUENCE</scope>
    <source>
        <strain evidence="1">9144</strain>
    </source>
</reference>
<dbReference type="AlphaFoldDB" id="A0AAD6Y7S6"/>